<gene>
    <name evidence="3" type="ORF">HNAJ_LOCUS8918</name>
</gene>
<name>A0A0R3TNG2_RODNA</name>
<reference evidence="5" key="1">
    <citation type="submission" date="2017-02" db="UniProtKB">
        <authorList>
            <consortium name="WormBaseParasite"/>
        </authorList>
    </citation>
    <scope>IDENTIFICATION</scope>
</reference>
<dbReference type="EMBL" id="UZAE01012430">
    <property type="protein sequence ID" value="VDO05115.1"/>
    <property type="molecule type" value="Genomic_DNA"/>
</dbReference>
<evidence type="ECO:0000256" key="1">
    <source>
        <dbReference type="SAM" id="MobiDB-lite"/>
    </source>
</evidence>
<feature type="region of interest" description="Disordered" evidence="1">
    <location>
        <begin position="235"/>
        <end position="254"/>
    </location>
</feature>
<feature type="compositionally biased region" description="Low complexity" evidence="1">
    <location>
        <begin position="238"/>
        <end position="248"/>
    </location>
</feature>
<feature type="transmembrane region" description="Helical" evidence="2">
    <location>
        <begin position="14"/>
        <end position="37"/>
    </location>
</feature>
<evidence type="ECO:0000313" key="4">
    <source>
        <dbReference type="Proteomes" id="UP000278807"/>
    </source>
</evidence>
<reference evidence="3 4" key="2">
    <citation type="submission" date="2018-11" db="EMBL/GenBank/DDBJ databases">
        <authorList>
            <consortium name="Pathogen Informatics"/>
        </authorList>
    </citation>
    <scope>NUCLEOTIDE SEQUENCE [LARGE SCALE GENOMIC DNA]</scope>
</reference>
<keyword evidence="2" id="KW-1133">Transmembrane helix</keyword>
<keyword evidence="4" id="KW-1185">Reference proteome</keyword>
<accession>A0A0R3TNG2</accession>
<dbReference type="AlphaFoldDB" id="A0A0R3TNG2"/>
<proteinExistence type="predicted"/>
<keyword evidence="2" id="KW-0472">Membrane</keyword>
<evidence type="ECO:0000256" key="2">
    <source>
        <dbReference type="SAM" id="Phobius"/>
    </source>
</evidence>
<evidence type="ECO:0000313" key="5">
    <source>
        <dbReference type="WBParaSite" id="HNAJ_0000892201-mRNA-1"/>
    </source>
</evidence>
<dbReference type="Proteomes" id="UP000278807">
    <property type="component" value="Unassembled WGS sequence"/>
</dbReference>
<dbReference type="OrthoDB" id="9983120at2759"/>
<evidence type="ECO:0000313" key="3">
    <source>
        <dbReference type="EMBL" id="VDO05115.1"/>
    </source>
</evidence>
<protein>
    <submittedName>
        <fullName evidence="5">RRM domain-containing protein</fullName>
    </submittedName>
</protein>
<keyword evidence="2" id="KW-0812">Transmembrane</keyword>
<dbReference type="STRING" id="102285.A0A0R3TNG2"/>
<sequence>MEAESQQLWTMQRYVLISSILSQPVLPAALSIFPLIFQCCRSGFRRLSPRVGDATSAAQRPFPRARQLINWEKLNALIGTGAQEVDDDVEGKSRKDEVAQRAVARSNYEKHWQILRRHFRPTDQNKNGAKQSGLEQKIENIDSALEKMMNFWHNHQLAFYATLNSDITPHTLNPPVPWEVPFPEYSPLRWRPSGALIPAWQLTVNEAFLVCPLEKIPTTSSRNLQGDVIQQAPNLLAPSSPEGSSESSQFRNPEGRVGVSGKGLLPQFGGNPACIVVVEKEVEGGGRELLVLKGVRAQFQFPWFLCHHERDCNQVSCFKDLVRAFCEQLVSGKSELKDSQTLMRFIAGYIKNVHIGAISDPVNCDSAWLDATAIHFRINATFSSVEELEQIFTMKGGITTWVKVNDTPLLRSSHLAALLAVQNG</sequence>
<organism evidence="5">
    <name type="scientific">Rodentolepis nana</name>
    <name type="common">Dwarf tapeworm</name>
    <name type="synonym">Hymenolepis nana</name>
    <dbReference type="NCBI Taxonomy" id="102285"/>
    <lineage>
        <taxon>Eukaryota</taxon>
        <taxon>Metazoa</taxon>
        <taxon>Spiralia</taxon>
        <taxon>Lophotrochozoa</taxon>
        <taxon>Platyhelminthes</taxon>
        <taxon>Cestoda</taxon>
        <taxon>Eucestoda</taxon>
        <taxon>Cyclophyllidea</taxon>
        <taxon>Hymenolepididae</taxon>
        <taxon>Rodentolepis</taxon>
    </lineage>
</organism>
<dbReference type="WBParaSite" id="HNAJ_0000892201-mRNA-1">
    <property type="protein sequence ID" value="HNAJ_0000892201-mRNA-1"/>
    <property type="gene ID" value="HNAJ_0000892201"/>
</dbReference>